<dbReference type="Gene3D" id="1.20.1250.20">
    <property type="entry name" value="MFS general substrate transporter like domains"/>
    <property type="match status" value="1"/>
</dbReference>
<dbReference type="PANTHER" id="PTHR23513">
    <property type="entry name" value="INTEGRAL MEMBRANE EFFLUX PROTEIN-RELATED"/>
    <property type="match status" value="1"/>
</dbReference>
<feature type="transmembrane region" description="Helical" evidence="7">
    <location>
        <begin position="272"/>
        <end position="291"/>
    </location>
</feature>
<evidence type="ECO:0000313" key="9">
    <source>
        <dbReference type="Proteomes" id="UP000612282"/>
    </source>
</evidence>
<evidence type="ECO:0000256" key="5">
    <source>
        <dbReference type="ARBA" id="ARBA00022989"/>
    </source>
</evidence>
<dbReference type="SUPFAM" id="SSF103473">
    <property type="entry name" value="MFS general substrate transporter"/>
    <property type="match status" value="1"/>
</dbReference>
<feature type="transmembrane region" description="Helical" evidence="7">
    <location>
        <begin position="298"/>
        <end position="316"/>
    </location>
</feature>
<dbReference type="EMBL" id="BOMG01000135">
    <property type="protein sequence ID" value="GID61736.1"/>
    <property type="molecule type" value="Genomic_DNA"/>
</dbReference>
<proteinExistence type="predicted"/>
<evidence type="ECO:0000256" key="7">
    <source>
        <dbReference type="SAM" id="Phobius"/>
    </source>
</evidence>
<evidence type="ECO:0000256" key="6">
    <source>
        <dbReference type="ARBA" id="ARBA00023136"/>
    </source>
</evidence>
<evidence type="ECO:0000313" key="8">
    <source>
        <dbReference type="EMBL" id="GID61736.1"/>
    </source>
</evidence>
<evidence type="ECO:0000256" key="4">
    <source>
        <dbReference type="ARBA" id="ARBA00022692"/>
    </source>
</evidence>
<keyword evidence="2" id="KW-0813">Transport</keyword>
<protein>
    <submittedName>
        <fullName evidence="8">MFS transporter</fullName>
    </submittedName>
</protein>
<keyword evidence="3" id="KW-1003">Cell membrane</keyword>
<feature type="transmembrane region" description="Helical" evidence="7">
    <location>
        <begin position="364"/>
        <end position="382"/>
    </location>
</feature>
<feature type="transmembrane region" description="Helical" evidence="7">
    <location>
        <begin position="46"/>
        <end position="63"/>
    </location>
</feature>
<comment type="caution">
    <text evidence="8">The sequence shown here is derived from an EMBL/GenBank/DDBJ whole genome shotgun (WGS) entry which is preliminary data.</text>
</comment>
<reference evidence="8 9" key="1">
    <citation type="submission" date="2021-01" db="EMBL/GenBank/DDBJ databases">
        <title>Whole genome shotgun sequence of Actinoplanes couchii NBRC 106145.</title>
        <authorList>
            <person name="Komaki H."/>
            <person name="Tamura T."/>
        </authorList>
    </citation>
    <scope>NUCLEOTIDE SEQUENCE [LARGE SCALE GENOMIC DNA]</scope>
    <source>
        <strain evidence="8 9">NBRC 106145</strain>
    </source>
</reference>
<feature type="transmembrane region" description="Helical" evidence="7">
    <location>
        <begin position="336"/>
        <end position="357"/>
    </location>
</feature>
<keyword evidence="5 7" id="KW-1133">Transmembrane helix</keyword>
<feature type="transmembrane region" description="Helical" evidence="7">
    <location>
        <begin position="21"/>
        <end position="40"/>
    </location>
</feature>
<name>A0ABQ3XT90_9ACTN</name>
<feature type="transmembrane region" description="Helical" evidence="7">
    <location>
        <begin position="214"/>
        <end position="235"/>
    </location>
</feature>
<keyword evidence="6 7" id="KW-0472">Membrane</keyword>
<feature type="transmembrane region" description="Helical" evidence="7">
    <location>
        <begin position="247"/>
        <end position="266"/>
    </location>
</feature>
<keyword evidence="4 7" id="KW-0812">Transmembrane</keyword>
<dbReference type="CDD" id="cd06173">
    <property type="entry name" value="MFS_MefA_like"/>
    <property type="match status" value="1"/>
</dbReference>
<evidence type="ECO:0000256" key="2">
    <source>
        <dbReference type="ARBA" id="ARBA00022448"/>
    </source>
</evidence>
<dbReference type="InterPro" id="IPR036259">
    <property type="entry name" value="MFS_trans_sf"/>
</dbReference>
<accession>A0ABQ3XT90</accession>
<dbReference type="PANTHER" id="PTHR23513:SF6">
    <property type="entry name" value="MAJOR FACILITATOR SUPERFAMILY ASSOCIATED DOMAIN-CONTAINING PROTEIN"/>
    <property type="match status" value="1"/>
</dbReference>
<organism evidence="8 9">
    <name type="scientific">Actinoplanes couchii</name>
    <dbReference type="NCBI Taxonomy" id="403638"/>
    <lineage>
        <taxon>Bacteria</taxon>
        <taxon>Bacillati</taxon>
        <taxon>Actinomycetota</taxon>
        <taxon>Actinomycetes</taxon>
        <taxon>Micromonosporales</taxon>
        <taxon>Micromonosporaceae</taxon>
        <taxon>Actinoplanes</taxon>
    </lineage>
</organism>
<dbReference type="InterPro" id="IPR010290">
    <property type="entry name" value="TM_effector"/>
</dbReference>
<keyword evidence="9" id="KW-1185">Reference proteome</keyword>
<sequence length="398" mass="40768">MRSAFRRFWIGQTASQLGEHSCLVILPLIAVISLDVGGAQLGALRAAGQVPVLLVSLLAGAGMDRWRARTVLVTTDLIRAAALIAVAVAALTGTLGLPMLAVAAFTVGTMSVFFDVAYHVYLVRLLPRDRLPGGTSAVEGSRSAAQIGGPALGGTLVSLLSPPVAVLSGAVFFTLSALAIGGIPWREPAPPPTARGRIRDGIRFVARNPVLRTVALASAAFQFFLAGLMTAYLTFLTRELHLDGTAVGLSLAAAGPGALLGSLLAARFGYGVVLVTAAAAGDGVMLFLPVVHGPPAVTVPLLMTINFLFGTFGQLVNVTATVVRQSVTPAGLQGRVAATITFAGLGPAPLGSVLGGLSADHHGLRLTLLGTAAGMLLSPILMARSPLGRWTDVRGQDT</sequence>
<evidence type="ECO:0000256" key="3">
    <source>
        <dbReference type="ARBA" id="ARBA00022475"/>
    </source>
</evidence>
<feature type="transmembrane region" description="Helical" evidence="7">
    <location>
        <begin position="164"/>
        <end position="185"/>
    </location>
</feature>
<dbReference type="Pfam" id="PF05977">
    <property type="entry name" value="MFS_3"/>
    <property type="match status" value="1"/>
</dbReference>
<comment type="subcellular location">
    <subcellularLocation>
        <location evidence="1">Cell membrane</location>
        <topology evidence="1">Multi-pass membrane protein</topology>
    </subcellularLocation>
</comment>
<evidence type="ECO:0000256" key="1">
    <source>
        <dbReference type="ARBA" id="ARBA00004651"/>
    </source>
</evidence>
<gene>
    <name evidence="8" type="ORF">Aco03nite_101400</name>
</gene>
<dbReference type="Proteomes" id="UP000612282">
    <property type="component" value="Unassembled WGS sequence"/>
</dbReference>
<dbReference type="RefSeq" id="WP_203809984.1">
    <property type="nucleotide sequence ID" value="NZ_BAAAQE010000097.1"/>
</dbReference>